<comment type="caution">
    <text evidence="6">The sequence shown here is derived from an EMBL/GenBank/DDBJ whole genome shotgun (WGS) entry which is preliminary data.</text>
</comment>
<evidence type="ECO:0000256" key="1">
    <source>
        <dbReference type="ARBA" id="ARBA00004871"/>
    </source>
</evidence>
<evidence type="ECO:0000259" key="5">
    <source>
        <dbReference type="Pfam" id="PF18317"/>
    </source>
</evidence>
<dbReference type="Proteomes" id="UP000321617">
    <property type="component" value="Unassembled WGS sequence"/>
</dbReference>
<accession>A0A562VDQ6</accession>
<dbReference type="SUPFAM" id="SSF51735">
    <property type="entry name" value="NAD(P)-binding Rossmann-fold domains"/>
    <property type="match status" value="1"/>
</dbReference>
<reference evidence="6 7" key="1">
    <citation type="journal article" date="2013" name="Stand. Genomic Sci.">
        <title>Genomic Encyclopedia of Type Strains, Phase I: The one thousand microbial genomes (KMG-I) project.</title>
        <authorList>
            <person name="Kyrpides N.C."/>
            <person name="Woyke T."/>
            <person name="Eisen J.A."/>
            <person name="Garrity G."/>
            <person name="Lilburn T.G."/>
            <person name="Beck B.J."/>
            <person name="Whitman W.B."/>
            <person name="Hugenholtz P."/>
            <person name="Klenk H.P."/>
        </authorList>
    </citation>
    <scope>NUCLEOTIDE SEQUENCE [LARGE SCALE GENOMIC DNA]</scope>
    <source>
        <strain evidence="6 7">DSM 45044</strain>
    </source>
</reference>
<dbReference type="Pfam" id="PF08501">
    <property type="entry name" value="Shikimate_dh_N"/>
    <property type="match status" value="1"/>
</dbReference>
<name>A0A562VDQ6_9ACTN</name>
<dbReference type="PANTHER" id="PTHR21089">
    <property type="entry name" value="SHIKIMATE DEHYDROGENASE"/>
    <property type="match status" value="1"/>
</dbReference>
<dbReference type="InterPro" id="IPR036291">
    <property type="entry name" value="NAD(P)-bd_dom_sf"/>
</dbReference>
<dbReference type="InterPro" id="IPR041121">
    <property type="entry name" value="SDH_C"/>
</dbReference>
<comment type="pathway">
    <text evidence="1">Metabolic intermediate biosynthesis; chorismate biosynthesis; chorismate from D-erythrose 4-phosphate and phosphoenolpyruvate: step 4/7.</text>
</comment>
<feature type="domain" description="SDH C-terminal" evidence="5">
    <location>
        <begin position="234"/>
        <end position="264"/>
    </location>
</feature>
<dbReference type="GO" id="GO:0004764">
    <property type="term" value="F:shikimate 3-dehydrogenase (NADP+) activity"/>
    <property type="evidence" value="ECO:0007669"/>
    <property type="project" value="InterPro"/>
</dbReference>
<dbReference type="GO" id="GO:0009423">
    <property type="term" value="P:chorismate biosynthetic process"/>
    <property type="evidence" value="ECO:0007669"/>
    <property type="project" value="TreeGrafter"/>
</dbReference>
<sequence length="266" mass="27725">MTRRAAVLGRPIRHSLSPVIHRAGYLAAGLTDWEYTAIECGEAEFPELLAGFGPQWRGLSITMPLKETALAHAADATPTAVALGAANTLIRRGDGWYADNTDAPGMVDVLRRAGARPGGRFAVLGAGGTARAALGAAADLVAAEVTVYARRPEAVADLATIGDRLGVRVRPAAWDAAEACGDADVVVSTVPAGVADGLRPRFRDSTIVFDVLYDPWPTPLAAAAMAAGRPVVTGRDLLLAQAVRQFVLFTGVAAPEAHMRAALQDL</sequence>
<feature type="domain" description="Shikimate dehydrogenase substrate binding N-terminal" evidence="4">
    <location>
        <begin position="7"/>
        <end position="89"/>
    </location>
</feature>
<dbReference type="Gene3D" id="3.40.50.10860">
    <property type="entry name" value="Leucine Dehydrogenase, chain A, domain 1"/>
    <property type="match status" value="1"/>
</dbReference>
<dbReference type="SUPFAM" id="SSF53223">
    <property type="entry name" value="Aminoacid dehydrogenase-like, N-terminal domain"/>
    <property type="match status" value="1"/>
</dbReference>
<dbReference type="GO" id="GO:0019632">
    <property type="term" value="P:shikimate metabolic process"/>
    <property type="evidence" value="ECO:0007669"/>
    <property type="project" value="TreeGrafter"/>
</dbReference>
<dbReference type="Pfam" id="PF03807">
    <property type="entry name" value="F420_oxidored"/>
    <property type="match status" value="1"/>
</dbReference>
<dbReference type="EMBL" id="VLLL01000005">
    <property type="protein sequence ID" value="TWJ16014.1"/>
    <property type="molecule type" value="Genomic_DNA"/>
</dbReference>
<evidence type="ECO:0000259" key="4">
    <source>
        <dbReference type="Pfam" id="PF08501"/>
    </source>
</evidence>
<protein>
    <submittedName>
        <fullName evidence="6">Shikimate dehydrogenase</fullName>
    </submittedName>
</protein>
<keyword evidence="2" id="KW-0057">Aromatic amino acid biosynthesis</keyword>
<dbReference type="AlphaFoldDB" id="A0A562VDQ6"/>
<keyword evidence="7" id="KW-1185">Reference proteome</keyword>
<dbReference type="GO" id="GO:0050661">
    <property type="term" value="F:NADP binding"/>
    <property type="evidence" value="ECO:0007669"/>
    <property type="project" value="TreeGrafter"/>
</dbReference>
<dbReference type="RefSeq" id="WP_211354347.1">
    <property type="nucleotide sequence ID" value="NZ_BAABIJ010000001.1"/>
</dbReference>
<dbReference type="GO" id="GO:0005829">
    <property type="term" value="C:cytosol"/>
    <property type="evidence" value="ECO:0007669"/>
    <property type="project" value="TreeGrafter"/>
</dbReference>
<dbReference type="GO" id="GO:0009073">
    <property type="term" value="P:aromatic amino acid family biosynthetic process"/>
    <property type="evidence" value="ECO:0007669"/>
    <property type="project" value="UniProtKB-KW"/>
</dbReference>
<dbReference type="NCBIfam" id="NF001311">
    <property type="entry name" value="PRK00258.1-3"/>
    <property type="match status" value="1"/>
</dbReference>
<dbReference type="PANTHER" id="PTHR21089:SF1">
    <property type="entry name" value="BIFUNCTIONAL 3-DEHYDROQUINATE DEHYDRATASE_SHIKIMATE DEHYDROGENASE, CHLOROPLASTIC"/>
    <property type="match status" value="1"/>
</dbReference>
<dbReference type="Pfam" id="PF18317">
    <property type="entry name" value="SDH_C"/>
    <property type="match status" value="1"/>
</dbReference>
<dbReference type="InterPro" id="IPR028939">
    <property type="entry name" value="P5C_Rdtase_cat_N"/>
</dbReference>
<dbReference type="Gene3D" id="3.40.50.720">
    <property type="entry name" value="NAD(P)-binding Rossmann-like Domain"/>
    <property type="match status" value="1"/>
</dbReference>
<evidence type="ECO:0000313" key="6">
    <source>
        <dbReference type="EMBL" id="TWJ16014.1"/>
    </source>
</evidence>
<proteinExistence type="predicted"/>
<evidence type="ECO:0000259" key="3">
    <source>
        <dbReference type="Pfam" id="PF03807"/>
    </source>
</evidence>
<evidence type="ECO:0000313" key="7">
    <source>
        <dbReference type="Proteomes" id="UP000321617"/>
    </source>
</evidence>
<evidence type="ECO:0000256" key="2">
    <source>
        <dbReference type="ARBA" id="ARBA00023141"/>
    </source>
</evidence>
<dbReference type="InterPro" id="IPR013708">
    <property type="entry name" value="Shikimate_DH-bd_N"/>
</dbReference>
<dbReference type="InterPro" id="IPR022893">
    <property type="entry name" value="Shikimate_DH_fam"/>
</dbReference>
<gene>
    <name evidence="6" type="ORF">LX16_1734</name>
</gene>
<feature type="domain" description="Pyrroline-5-carboxylate reductase catalytic N-terminal" evidence="3">
    <location>
        <begin position="121"/>
        <end position="199"/>
    </location>
</feature>
<organism evidence="6 7">
    <name type="scientific">Stackebrandtia albiflava</name>
    <dbReference type="NCBI Taxonomy" id="406432"/>
    <lineage>
        <taxon>Bacteria</taxon>
        <taxon>Bacillati</taxon>
        <taxon>Actinomycetota</taxon>
        <taxon>Actinomycetes</taxon>
        <taxon>Glycomycetales</taxon>
        <taxon>Glycomycetaceae</taxon>
        <taxon>Stackebrandtia</taxon>
    </lineage>
</organism>
<keyword evidence="2" id="KW-0028">Amino-acid biosynthesis</keyword>
<dbReference type="InterPro" id="IPR046346">
    <property type="entry name" value="Aminoacid_DH-like_N_sf"/>
</dbReference>